<dbReference type="GO" id="GO:0006644">
    <property type="term" value="P:phospholipid metabolic process"/>
    <property type="evidence" value="ECO:0007669"/>
    <property type="project" value="InterPro"/>
</dbReference>
<keyword evidence="2" id="KW-0964">Secreted</keyword>
<dbReference type="OrthoDB" id="5994822at2"/>
<dbReference type="Pfam" id="PF09056">
    <property type="entry name" value="Phospholip_A2_3"/>
    <property type="match status" value="1"/>
</dbReference>
<accession>A0A345HQE2</accession>
<dbReference type="Gene3D" id="1.20.90.10">
    <property type="entry name" value="Phospholipase A2 domain"/>
    <property type="match status" value="1"/>
</dbReference>
<evidence type="ECO:0000256" key="2">
    <source>
        <dbReference type="ARBA" id="ARBA00022525"/>
    </source>
</evidence>
<dbReference type="KEGG" id="spad:DVK44_15775"/>
<evidence type="ECO:0000256" key="4">
    <source>
        <dbReference type="SAM" id="MobiDB-lite"/>
    </source>
</evidence>
<dbReference type="NCBIfam" id="TIGR01643">
    <property type="entry name" value="YD_repeat_2x"/>
    <property type="match status" value="1"/>
</dbReference>
<protein>
    <submittedName>
        <fullName evidence="6">Sugar-binding protein</fullName>
    </submittedName>
</protein>
<dbReference type="EMBL" id="CP031194">
    <property type="protein sequence ID" value="AXG78916.1"/>
    <property type="molecule type" value="Genomic_DNA"/>
</dbReference>
<organism evidence="6 7">
    <name type="scientific">Streptomyces paludis</name>
    <dbReference type="NCBI Taxonomy" id="2282738"/>
    <lineage>
        <taxon>Bacteria</taxon>
        <taxon>Bacillati</taxon>
        <taxon>Actinomycetota</taxon>
        <taxon>Actinomycetes</taxon>
        <taxon>Kitasatosporales</taxon>
        <taxon>Streptomycetaceae</taxon>
        <taxon>Streptomyces</taxon>
    </lineage>
</organism>
<name>A0A345HQE2_9ACTN</name>
<keyword evidence="3" id="KW-0732">Signal</keyword>
<evidence type="ECO:0000256" key="3">
    <source>
        <dbReference type="ARBA" id="ARBA00022729"/>
    </source>
</evidence>
<dbReference type="SUPFAM" id="SSF48619">
    <property type="entry name" value="Phospholipase A2, PLA2"/>
    <property type="match status" value="1"/>
</dbReference>
<evidence type="ECO:0000256" key="1">
    <source>
        <dbReference type="ARBA" id="ARBA00004613"/>
    </source>
</evidence>
<evidence type="ECO:0000313" key="6">
    <source>
        <dbReference type="EMBL" id="AXG78916.1"/>
    </source>
</evidence>
<feature type="domain" description="Carbohydrate-binding module family 96" evidence="5">
    <location>
        <begin position="314"/>
        <end position="488"/>
    </location>
</feature>
<feature type="region of interest" description="Disordered" evidence="4">
    <location>
        <begin position="1"/>
        <end position="20"/>
    </location>
</feature>
<dbReference type="Gene3D" id="2.180.10.10">
    <property type="entry name" value="RHS repeat-associated core"/>
    <property type="match status" value="1"/>
</dbReference>
<proteinExistence type="predicted"/>
<dbReference type="GO" id="GO:0050482">
    <property type="term" value="P:arachidonate secretion"/>
    <property type="evidence" value="ECO:0007669"/>
    <property type="project" value="InterPro"/>
</dbReference>
<sequence>MGSWLTSRPPGPLRSSTAPRADRRLRQIAGALSLLLAVETALIVESTGQAIAATDESSAAMTSASEKPLGRAEATDVASALLMARLQDRKIEVLSERAADSTTWALPSGESQTESYAEPIRVKRDGAWQDIDTSLSDTGANLTPEATSADIAVSNGGDKQLASVSKGDKSFGLGWEDKLPTPTVKDSTASYDLGGGQKLTVTALAQGFSQNVVLDKAPDDAVSYRIPLDLDGLKLSQADSGHLLLKDSGGKLVAEASAPMMWDATKNDASGESEHQAPVDTKIETADDGAQTLVLTPAPEFLATATYPVTVDPTSTLAVTTDTWIQYPDYLDSQVGSQELKSGSYDAGTHVARTYLRFDVSKFSGKHITGATMSLYNYYSATCATTGASTTARRVTSAWDSHAIVWGSEPTLTTVNMATNTGHWGYNSSCPANWSNWTMTAMVQDWANGAANYGIGIRSADQNDSTSWRRFRSANYTTSGYAPKLTVTYNSYPGKPTVVAPVTGAATNDTTPTLQAKASDADGNKLYGHFEVWNSAGTAMITSGDSAQVASGSTFSWTSPVLAQGAYKWRVLSHDGTDGSAWSAWSTLTVDTTAPSTTSIASTDFPANTWTGTPDENGDFTGDFTFTPPPSDTASVVWTLDGGSASTHATTGAAVTDTITFRAGKHTISVRTRDRAGNVSAATAYVFYAGSGASLTAPNDGDRPARRLELTSEGKTTYTAARYQYRRGDTDTWGDIPVADVTRTADGTALTSWPAPAINGKPASLTWNITDTLAEDGPVDIRAVFTAGTATDNSPANTITVDRIAGAAPELPVGPGSLNALTGDFVLGATDTTVFGMSITRTASSRRPSQGSQAAGQSAIFGPQWSSGLELAATGSKWSTVHETGTALATVADGDGKRTGFTATTTGGWKPEPGAEGLTLAKQTNGSYTLTDTSGVISTFTKPTGTDAWQLSSTTRPTDDPANPSTYLLSTVVTENAKQVSRPKYLVTHTSAVSVDICKVTPATKGCRVLEYLYAPATTATTSTLGNYANRVSGIRLWATGPGATAATVTNVVSYLYDQDGRLRQMWDPRTPSELKTEYEYDAAGRVTKFTEPGVLPWAFTYATAGASPVAGGGMLVKASRPTLTQGSATLTNGTATTGIVYDVPLTGTNAPYGMSATQVGDWGQRDVPTDATAVFPSDQMPASHSGDQLTATAYQRAAITYTNASGRQVNTAQPGGHISTTEYDAFGNVVSELTAANRELALGTASGATEMLDALRIATLPTAERANLLSATSVYSKDGVSEIEAWGPLKLTGVSAPLPATGGLPAVSAESELPAREHTRIVYDEGRPTNGSAKVNHQVTKEMTGVQVPGYAEVDVRTNSTAYDWDKGLPTSKTEDPGALSLTRSAQYDSMGRPTLTTNPAGSGTDASSFVTTYWTAGGTGDCSSRPEWADLVCKTAPAAAISGTNGNPTAGLTTVTEYDRHGQIAKVTETGNGTTRTTVTTYDTAGRPEKTTITGNAGAAVQESTTTYNAGNGKIAKTSTTDGAALTNAYDALGRLIRYTDAEGATTSTEYDALNRTVRTASSAPYTTTYEYDSTAEPRGLATKVTDSAAGVFTNVYDGDALTISQQLPGGITMRQTNAPNGEAVARTYTLTGQTEPFFASNGTTSVHKETVERAGLTVAVNAYDNGGRLVRSATEAQDGSGNCALYTYTYNANGTRKSEASATGNAVTGCPTSTGVATSHTYDSAGRIVDAGYVYDGRSRLTASPDGLTTDYFANDQQQRQTVGDRRQTWTLDPAGRKRGAVIETGSGGLWTVADTQKFHYDEADQLVWTQGTAGITRTLITEVDELNGIAAIDADGSVTIELNEATNEGQIQYSPGTGALLVQDGGQLSGSALADQLSGQEVTGSGSELALCMGCAAAPLSEPMRITAYGSPGGSKASATDYWLFDRGLWAFRDEKKRKGHRTDLIWKDDGCSAPWYSYIVIGPSLAYYSSQFYWPCARHDFGYRNYQKQKRTTRHNKDRIDSRFKYDMNKRICEPKMYLPEKACNGAAYGFWYAVNKFGDSAFF</sequence>
<dbReference type="Pfam" id="PF05593">
    <property type="entry name" value="RHS_repeat"/>
    <property type="match status" value="2"/>
</dbReference>
<evidence type="ECO:0000313" key="7">
    <source>
        <dbReference type="Proteomes" id="UP000253868"/>
    </source>
</evidence>
<keyword evidence="7" id="KW-1185">Reference proteome</keyword>
<dbReference type="RefSeq" id="WP_114660250.1">
    <property type="nucleotide sequence ID" value="NZ_CP031194.1"/>
</dbReference>
<dbReference type="InterPro" id="IPR031325">
    <property type="entry name" value="RHS_repeat"/>
</dbReference>
<dbReference type="Pfam" id="PF24517">
    <property type="entry name" value="CBM96"/>
    <property type="match status" value="1"/>
</dbReference>
<dbReference type="Proteomes" id="UP000253868">
    <property type="component" value="Chromosome"/>
</dbReference>
<dbReference type="InterPro" id="IPR055372">
    <property type="entry name" value="CBM96"/>
</dbReference>
<dbReference type="GO" id="GO:0005576">
    <property type="term" value="C:extracellular region"/>
    <property type="evidence" value="ECO:0007669"/>
    <property type="project" value="UniProtKB-SubCell"/>
</dbReference>
<dbReference type="InterPro" id="IPR036444">
    <property type="entry name" value="PLipase_A2_dom_sf"/>
</dbReference>
<dbReference type="InterPro" id="IPR015141">
    <property type="entry name" value="PLipase_A2_prok/fun"/>
</dbReference>
<dbReference type="InterPro" id="IPR006530">
    <property type="entry name" value="YD"/>
</dbReference>
<comment type="subcellular location">
    <subcellularLocation>
        <location evidence="1">Secreted</location>
    </subcellularLocation>
</comment>
<dbReference type="NCBIfam" id="NF033679">
    <property type="entry name" value="DNRLRE_dom"/>
    <property type="match status" value="1"/>
</dbReference>
<reference evidence="7" key="1">
    <citation type="submission" date="2018-07" db="EMBL/GenBank/DDBJ databases">
        <authorList>
            <person name="Zhao J."/>
        </authorList>
    </citation>
    <scope>NUCLEOTIDE SEQUENCE [LARGE SCALE GENOMIC DNA]</scope>
    <source>
        <strain evidence="7">GSSD-12</strain>
    </source>
</reference>
<dbReference type="GO" id="GO:0004623">
    <property type="term" value="F:phospholipase A2 activity"/>
    <property type="evidence" value="ECO:0007669"/>
    <property type="project" value="InterPro"/>
</dbReference>
<evidence type="ECO:0000259" key="5">
    <source>
        <dbReference type="Pfam" id="PF24517"/>
    </source>
</evidence>
<gene>
    <name evidence="6" type="ORF">DVK44_15775</name>
</gene>